<name>A0A1I7XX51_9BILA</name>
<accession>A0A1I7XX51</accession>
<dbReference type="InterPro" id="IPR006342">
    <property type="entry name" value="FkbM_mtfrase"/>
</dbReference>
<feature type="transmembrane region" description="Helical" evidence="1">
    <location>
        <begin position="12"/>
        <end position="31"/>
    </location>
</feature>
<dbReference type="AlphaFoldDB" id="A0A1I7XX51"/>
<evidence type="ECO:0000256" key="1">
    <source>
        <dbReference type="SAM" id="Phobius"/>
    </source>
</evidence>
<keyword evidence="3" id="KW-1185">Reference proteome</keyword>
<dbReference type="PANTHER" id="PTHR22989:SF3">
    <property type="entry name" value="METHYLTRANSFERASE FKBM DOMAIN-CONTAINING PROTEIN"/>
    <property type="match status" value="1"/>
</dbReference>
<dbReference type="Proteomes" id="UP000095287">
    <property type="component" value="Unplaced"/>
</dbReference>
<dbReference type="PANTHER" id="PTHR22989">
    <property type="entry name" value="UNCHARACTERIZED DUF13 C.ELEGANS"/>
    <property type="match status" value="1"/>
</dbReference>
<keyword evidence="1" id="KW-0472">Membrane</keyword>
<keyword evidence="1" id="KW-1133">Transmembrane helix</keyword>
<dbReference type="Pfam" id="PF05050">
    <property type="entry name" value="Methyltransf_21"/>
    <property type="match status" value="1"/>
</dbReference>
<proteinExistence type="predicted"/>
<evidence type="ECO:0000313" key="4">
    <source>
        <dbReference type="WBParaSite" id="L893_g10489.t1"/>
    </source>
</evidence>
<evidence type="ECO:0000259" key="2">
    <source>
        <dbReference type="Pfam" id="PF05050"/>
    </source>
</evidence>
<reference evidence="4" key="1">
    <citation type="submission" date="2016-11" db="UniProtKB">
        <authorList>
            <consortium name="WormBaseParasite"/>
        </authorList>
    </citation>
    <scope>IDENTIFICATION</scope>
</reference>
<sequence length="322" mass="36842">MHVPSTRRQIRSPLILICAAVIFLLCCIWLLSRQKCNTVSTPSAAAMEAAQDTSNIVDHLIEGATLKETSLLRLRACLVLELHYSRLVPSSKFNTDKLNKCIRNYLRLSDGSFERFHMGRFGEIKYFLPLSRNFTESDCRWLTIGIGGDDNVEKEFKEKYSECLLYGIEPNKKDHAGFSKYGTVIPHAVGTSNINGYIYETAMLKIEPLSKLLDTYAKSRFIHYASLDIEGFEYTLLRSMQKGGTIHRENVVICQMDVELHSHHGGSLVSSNFDLSDFLKEFFLRSPYTPVLFSHFLSHVKMTAIRTDVPECREAFDWDRYV</sequence>
<keyword evidence="1" id="KW-0812">Transmembrane</keyword>
<evidence type="ECO:0000313" key="3">
    <source>
        <dbReference type="Proteomes" id="UP000095287"/>
    </source>
</evidence>
<dbReference type="WBParaSite" id="L893_g10489.t1">
    <property type="protein sequence ID" value="L893_g10489.t1"/>
    <property type="gene ID" value="L893_g10489"/>
</dbReference>
<protein>
    <submittedName>
        <fullName evidence="4">Methyltransf_21 domain-containing protein</fullName>
    </submittedName>
</protein>
<feature type="domain" description="Methyltransferase FkbM" evidence="2">
    <location>
        <begin position="117"/>
        <end position="266"/>
    </location>
</feature>
<organism evidence="3 4">
    <name type="scientific">Steinernema glaseri</name>
    <dbReference type="NCBI Taxonomy" id="37863"/>
    <lineage>
        <taxon>Eukaryota</taxon>
        <taxon>Metazoa</taxon>
        <taxon>Ecdysozoa</taxon>
        <taxon>Nematoda</taxon>
        <taxon>Chromadorea</taxon>
        <taxon>Rhabditida</taxon>
        <taxon>Tylenchina</taxon>
        <taxon>Panagrolaimomorpha</taxon>
        <taxon>Strongyloidoidea</taxon>
        <taxon>Steinernematidae</taxon>
        <taxon>Steinernema</taxon>
    </lineage>
</organism>